<evidence type="ECO:0000256" key="6">
    <source>
        <dbReference type="RuleBase" id="RU367044"/>
    </source>
</evidence>
<sequence>MMVEPNIRLFMFCVLLLLPSNLMAISTKINLNPFPRIHVYIKNGVAKGTNLTLHCKSKDDDLGVHYLNYQEEYTFSFHYNVFALQGYTLFFCGFTWNHILHWFEIYNWKRDRHFYTHMRWSIQENSPCLLNHATNNYDICDFAYNQSNPKLLYNLY</sequence>
<proteinExistence type="inferred from homology"/>
<dbReference type="PANTHER" id="PTHR31232">
    <property type="match status" value="1"/>
</dbReference>
<dbReference type="GO" id="GO:0005576">
    <property type="term" value="C:extracellular region"/>
    <property type="evidence" value="ECO:0007669"/>
    <property type="project" value="UniProtKB-SubCell"/>
</dbReference>
<feature type="chain" id="PRO_5025713076" description="S-protein homolog" evidence="6">
    <location>
        <begin position="25"/>
        <end position="156"/>
    </location>
</feature>
<evidence type="ECO:0000313" key="8">
    <source>
        <dbReference type="Proteomes" id="UP000447434"/>
    </source>
</evidence>
<reference evidence="8" key="1">
    <citation type="journal article" date="2020" name="Nat. Commun.">
        <title>Genome sequence of the cluster root forming white lupin.</title>
        <authorList>
            <person name="Hufnagel B."/>
            <person name="Marques A."/>
            <person name="Soriano A."/>
            <person name="Marques L."/>
            <person name="Divol F."/>
            <person name="Doumas P."/>
            <person name="Sallet E."/>
            <person name="Mancinotti D."/>
            <person name="Carrere S."/>
            <person name="Marande W."/>
            <person name="Arribat S."/>
            <person name="Keller J."/>
            <person name="Huneau C."/>
            <person name="Blein T."/>
            <person name="Aime D."/>
            <person name="Laguerre M."/>
            <person name="Taylor J."/>
            <person name="Schubert V."/>
            <person name="Nelson M."/>
            <person name="Geu-Flores F."/>
            <person name="Crespi M."/>
            <person name="Gallardo-Guerrero K."/>
            <person name="Delaux P.-M."/>
            <person name="Salse J."/>
            <person name="Berges H."/>
            <person name="Guyot R."/>
            <person name="Gouzy J."/>
            <person name="Peret B."/>
        </authorList>
    </citation>
    <scope>NUCLEOTIDE SEQUENCE [LARGE SCALE GENOMIC DNA]</scope>
    <source>
        <strain evidence="8">cv. Amiga</strain>
    </source>
</reference>
<comment type="subcellular location">
    <subcellularLocation>
        <location evidence="1 6">Secreted</location>
    </subcellularLocation>
</comment>
<dbReference type="Proteomes" id="UP000447434">
    <property type="component" value="Chromosome 8"/>
</dbReference>
<keyword evidence="3 6" id="KW-0713">Self-incompatibility</keyword>
<dbReference type="Pfam" id="PF05938">
    <property type="entry name" value="Self-incomp_S1"/>
    <property type="match status" value="1"/>
</dbReference>
<keyword evidence="5 6" id="KW-0732">Signal</keyword>
<evidence type="ECO:0000313" key="7">
    <source>
        <dbReference type="EMBL" id="KAE9608486.1"/>
    </source>
</evidence>
<evidence type="ECO:0000256" key="1">
    <source>
        <dbReference type="ARBA" id="ARBA00004613"/>
    </source>
</evidence>
<evidence type="ECO:0000256" key="4">
    <source>
        <dbReference type="ARBA" id="ARBA00022525"/>
    </source>
</evidence>
<gene>
    <name evidence="7" type="ORF">Lalb_Chr08g0236181</name>
</gene>
<dbReference type="GO" id="GO:0060320">
    <property type="term" value="P:rejection of self pollen"/>
    <property type="evidence" value="ECO:0007669"/>
    <property type="project" value="UniProtKB-KW"/>
</dbReference>
<organism evidence="7 8">
    <name type="scientific">Lupinus albus</name>
    <name type="common">White lupine</name>
    <name type="synonym">Lupinus termis</name>
    <dbReference type="NCBI Taxonomy" id="3870"/>
    <lineage>
        <taxon>Eukaryota</taxon>
        <taxon>Viridiplantae</taxon>
        <taxon>Streptophyta</taxon>
        <taxon>Embryophyta</taxon>
        <taxon>Tracheophyta</taxon>
        <taxon>Spermatophyta</taxon>
        <taxon>Magnoliopsida</taxon>
        <taxon>eudicotyledons</taxon>
        <taxon>Gunneridae</taxon>
        <taxon>Pentapetalae</taxon>
        <taxon>rosids</taxon>
        <taxon>fabids</taxon>
        <taxon>Fabales</taxon>
        <taxon>Fabaceae</taxon>
        <taxon>Papilionoideae</taxon>
        <taxon>50 kb inversion clade</taxon>
        <taxon>genistoids sensu lato</taxon>
        <taxon>core genistoids</taxon>
        <taxon>Genisteae</taxon>
        <taxon>Lupinus</taxon>
    </lineage>
</organism>
<evidence type="ECO:0000256" key="2">
    <source>
        <dbReference type="ARBA" id="ARBA00005581"/>
    </source>
</evidence>
<dbReference type="InterPro" id="IPR010264">
    <property type="entry name" value="Self-incomp_S1"/>
</dbReference>
<accession>A0A6A4Q4M5</accession>
<name>A0A6A4Q4M5_LUPAL</name>
<dbReference type="AlphaFoldDB" id="A0A6A4Q4M5"/>
<keyword evidence="4 6" id="KW-0964">Secreted</keyword>
<dbReference type="EMBL" id="WOCE01000008">
    <property type="protein sequence ID" value="KAE9608486.1"/>
    <property type="molecule type" value="Genomic_DNA"/>
</dbReference>
<feature type="signal peptide" evidence="6">
    <location>
        <begin position="1"/>
        <end position="24"/>
    </location>
</feature>
<dbReference type="OrthoDB" id="831057at2759"/>
<comment type="similarity">
    <text evidence="2 6">Belongs to the plant self-incompatibility (S1) protein family.</text>
</comment>
<dbReference type="PANTHER" id="PTHR31232:SF43">
    <property type="entry name" value="S-PROTEIN HOMOLOG 29-RELATED"/>
    <property type="match status" value="1"/>
</dbReference>
<evidence type="ECO:0000256" key="5">
    <source>
        <dbReference type="ARBA" id="ARBA00022729"/>
    </source>
</evidence>
<evidence type="ECO:0000256" key="3">
    <source>
        <dbReference type="ARBA" id="ARBA00022471"/>
    </source>
</evidence>
<keyword evidence="8" id="KW-1185">Reference proteome</keyword>
<protein>
    <recommendedName>
        <fullName evidence="6">S-protein homolog</fullName>
    </recommendedName>
</protein>
<comment type="caution">
    <text evidence="7">The sequence shown here is derived from an EMBL/GenBank/DDBJ whole genome shotgun (WGS) entry which is preliminary data.</text>
</comment>